<evidence type="ECO:0000313" key="2">
    <source>
        <dbReference type="Proteomes" id="UP001518925"/>
    </source>
</evidence>
<reference evidence="1 2" key="1">
    <citation type="submission" date="2021-02" db="EMBL/GenBank/DDBJ databases">
        <title>Bacillus sp. RD4P76, an endophyte from a halophyte.</title>
        <authorList>
            <person name="Sun J.-Q."/>
        </authorList>
    </citation>
    <scope>NUCLEOTIDE SEQUENCE [LARGE SCALE GENOMIC DNA]</scope>
    <source>
        <strain evidence="1 2">RD4P76</strain>
    </source>
</reference>
<comment type="caution">
    <text evidence="1">The sequence shown here is derived from an EMBL/GenBank/DDBJ whole genome shotgun (WGS) entry which is preliminary data.</text>
</comment>
<organism evidence="1 2">
    <name type="scientific">Bacillus suaedaesalsae</name>
    <dbReference type="NCBI Taxonomy" id="2810349"/>
    <lineage>
        <taxon>Bacteria</taxon>
        <taxon>Bacillati</taxon>
        <taxon>Bacillota</taxon>
        <taxon>Bacilli</taxon>
        <taxon>Bacillales</taxon>
        <taxon>Bacillaceae</taxon>
        <taxon>Bacillus</taxon>
    </lineage>
</organism>
<dbReference type="Proteomes" id="UP001518925">
    <property type="component" value="Unassembled WGS sequence"/>
</dbReference>
<protein>
    <recommendedName>
        <fullName evidence="3">Transposase</fullName>
    </recommendedName>
</protein>
<keyword evidence="2" id="KW-1185">Reference proteome</keyword>
<name>A0ABS2DIM7_9BACI</name>
<dbReference type="RefSeq" id="WP_204203595.1">
    <property type="nucleotide sequence ID" value="NZ_JAFELM010000030.1"/>
</dbReference>
<evidence type="ECO:0008006" key="3">
    <source>
        <dbReference type="Google" id="ProtNLM"/>
    </source>
</evidence>
<accession>A0ABS2DIM7</accession>
<proteinExistence type="predicted"/>
<dbReference type="EMBL" id="JAFELM010000030">
    <property type="protein sequence ID" value="MBM6618241.1"/>
    <property type="molecule type" value="Genomic_DNA"/>
</dbReference>
<gene>
    <name evidence="1" type="ORF">JR050_11280</name>
</gene>
<evidence type="ECO:0000313" key="1">
    <source>
        <dbReference type="EMBL" id="MBM6618241.1"/>
    </source>
</evidence>
<sequence length="57" mass="6420">MIVDLYLTGISAKDLRREYGVSEVMIYACVKNFTPIPTKDDSTVTANELTKNYQTCV</sequence>